<comment type="caution">
    <text evidence="4">The sequence shown here is derived from an EMBL/GenBank/DDBJ whole genome shotgun (WGS) entry which is preliminary data.</text>
</comment>
<comment type="similarity">
    <text evidence="1">Belongs to the bacterial solute-binding protein 9 family.</text>
</comment>
<evidence type="ECO:0000313" key="4">
    <source>
        <dbReference type="EMBL" id="RDU69931.1"/>
    </source>
</evidence>
<sequence length="282" mass="32393">MRALIIFYIFILSAYAKPIVSVSIPPQAYFLKQIAQDTLEINILIPQDSDPHTFEFKPNTLSSLTKSELYLTIGLEFEKIWIPKLKAHLPQTLSITNQIQFLPSIHDDHDHHNHQSDHNDGEYDPHIWLSPKLVKILASNIASILIENFPQHKALYEKNLKKFLQRLDSLDKQITQALSPIKNRKFIVYHPSWGYYAKAYNLTQIPVEIEGKEPKAKELKALITLAKQEGIKIIFAQNGFSKNSAQVIAKSCDAQVLLTNPLAYEWEKELLNITQSLAKWQK</sequence>
<dbReference type="SUPFAM" id="SSF53807">
    <property type="entry name" value="Helical backbone' metal receptor"/>
    <property type="match status" value="1"/>
</dbReference>
<dbReference type="GO" id="GO:0046872">
    <property type="term" value="F:metal ion binding"/>
    <property type="evidence" value="ECO:0007669"/>
    <property type="project" value="InterPro"/>
</dbReference>
<dbReference type="OrthoDB" id="9810636at2"/>
<keyword evidence="5" id="KW-1185">Reference proteome</keyword>
<gene>
    <name evidence="4" type="ORF">CQA62_00515</name>
</gene>
<dbReference type="EMBL" id="NXLU01000001">
    <property type="protein sequence ID" value="RDU69931.1"/>
    <property type="molecule type" value="Genomic_DNA"/>
</dbReference>
<dbReference type="PANTHER" id="PTHR42953">
    <property type="entry name" value="HIGH-AFFINITY ZINC UPTAKE SYSTEM PROTEIN ZNUA-RELATED"/>
    <property type="match status" value="1"/>
</dbReference>
<evidence type="ECO:0000256" key="3">
    <source>
        <dbReference type="ARBA" id="ARBA00022729"/>
    </source>
</evidence>
<dbReference type="Gene3D" id="3.40.50.1980">
    <property type="entry name" value="Nitrogenase molybdenum iron protein domain"/>
    <property type="match status" value="2"/>
</dbReference>
<keyword evidence="2" id="KW-0813">Transport</keyword>
<dbReference type="GO" id="GO:0030001">
    <property type="term" value="P:metal ion transport"/>
    <property type="evidence" value="ECO:0007669"/>
    <property type="project" value="InterPro"/>
</dbReference>
<dbReference type="Pfam" id="PF01297">
    <property type="entry name" value="ZnuA"/>
    <property type="match status" value="1"/>
</dbReference>
<proteinExistence type="inferred from homology"/>
<keyword evidence="3" id="KW-0732">Signal</keyword>
<accession>A0A3D8IZE8</accession>
<evidence type="ECO:0000313" key="5">
    <source>
        <dbReference type="Proteomes" id="UP000257067"/>
    </source>
</evidence>
<reference evidence="4 5" key="1">
    <citation type="submission" date="2018-04" db="EMBL/GenBank/DDBJ databases">
        <title>Novel Campyloabacter and Helicobacter Species and Strains.</title>
        <authorList>
            <person name="Mannion A.J."/>
            <person name="Shen Z."/>
            <person name="Fox J.G."/>
        </authorList>
    </citation>
    <scope>NUCLEOTIDE SEQUENCE [LARGE SCALE GENOMIC DNA]</scope>
    <source>
        <strain evidence="4 5">ATCC 700242</strain>
    </source>
</reference>
<protein>
    <submittedName>
        <fullName evidence="4">Cation ABC transporter substrate-binding protein</fullName>
    </submittedName>
</protein>
<name>A0A3D8IZE8_9HELI</name>
<dbReference type="RefSeq" id="WP_104723646.1">
    <property type="nucleotide sequence ID" value="NZ_FZNE01000002.1"/>
</dbReference>
<dbReference type="PANTHER" id="PTHR42953:SF3">
    <property type="entry name" value="HIGH-AFFINITY ZINC UPTAKE SYSTEM PROTEIN ZNUA"/>
    <property type="match status" value="1"/>
</dbReference>
<dbReference type="InterPro" id="IPR050492">
    <property type="entry name" value="Bact_metal-bind_prot9"/>
</dbReference>
<dbReference type="AlphaFoldDB" id="A0A3D8IZE8"/>
<evidence type="ECO:0000256" key="2">
    <source>
        <dbReference type="ARBA" id="ARBA00022448"/>
    </source>
</evidence>
<organism evidence="4 5">
    <name type="scientific">Helicobacter cholecystus</name>
    <dbReference type="NCBI Taxonomy" id="45498"/>
    <lineage>
        <taxon>Bacteria</taxon>
        <taxon>Pseudomonadati</taxon>
        <taxon>Campylobacterota</taxon>
        <taxon>Epsilonproteobacteria</taxon>
        <taxon>Campylobacterales</taxon>
        <taxon>Helicobacteraceae</taxon>
        <taxon>Helicobacter</taxon>
    </lineage>
</organism>
<dbReference type="Proteomes" id="UP000257067">
    <property type="component" value="Unassembled WGS sequence"/>
</dbReference>
<dbReference type="InterPro" id="IPR006127">
    <property type="entry name" value="ZnuA-like"/>
</dbReference>
<evidence type="ECO:0000256" key="1">
    <source>
        <dbReference type="ARBA" id="ARBA00011028"/>
    </source>
</evidence>